<feature type="compositionally biased region" description="Low complexity" evidence="3">
    <location>
        <begin position="2041"/>
        <end position="2053"/>
    </location>
</feature>
<dbReference type="GeneID" id="117358052"/>
<feature type="compositionally biased region" description="Polar residues" evidence="3">
    <location>
        <begin position="2069"/>
        <end position="2079"/>
    </location>
</feature>
<feature type="compositionally biased region" description="Basic and acidic residues" evidence="3">
    <location>
        <begin position="2254"/>
        <end position="2279"/>
    </location>
</feature>
<dbReference type="FunFam" id="2.30.30.140:FF:000018">
    <property type="entry name" value="Serine/threonine-protein kinase 31"/>
    <property type="match status" value="2"/>
</dbReference>
<feature type="compositionally biased region" description="Polar residues" evidence="3">
    <location>
        <begin position="2171"/>
        <end position="2183"/>
    </location>
</feature>
<feature type="domain" description="Tudor" evidence="4">
    <location>
        <begin position="1024"/>
        <end position="1079"/>
    </location>
</feature>
<evidence type="ECO:0000256" key="3">
    <source>
        <dbReference type="SAM" id="MobiDB-lite"/>
    </source>
</evidence>
<feature type="compositionally biased region" description="Basic and acidic residues" evidence="3">
    <location>
        <begin position="2087"/>
        <end position="2102"/>
    </location>
</feature>
<dbReference type="SMART" id="SM00333">
    <property type="entry name" value="TUDOR"/>
    <property type="match status" value="7"/>
</dbReference>
<evidence type="ECO:0000313" key="7">
    <source>
        <dbReference type="RefSeq" id="XP_033795374.1"/>
    </source>
</evidence>
<evidence type="ECO:0000256" key="1">
    <source>
        <dbReference type="ARBA" id="ARBA00022741"/>
    </source>
</evidence>
<dbReference type="Gene3D" id="2.40.50.90">
    <property type="match status" value="6"/>
</dbReference>
<dbReference type="CTD" id="221400"/>
<dbReference type="InterPro" id="IPR004009">
    <property type="entry name" value="SH3_Myosin"/>
</dbReference>
<accession>A0A6P8QFL1</accession>
<keyword evidence="1" id="KW-0547">Nucleotide-binding</keyword>
<dbReference type="InterPro" id="IPR002999">
    <property type="entry name" value="Tudor"/>
</dbReference>
<dbReference type="PANTHER" id="PTHR22948:SF15">
    <property type="entry name" value="TUDOR DOMAIN-CONTAINING PROTEIN 6"/>
    <property type="match status" value="1"/>
</dbReference>
<keyword evidence="6" id="KW-1185">Reference proteome</keyword>
<feature type="compositionally biased region" description="Low complexity" evidence="3">
    <location>
        <begin position="2146"/>
        <end position="2155"/>
    </location>
</feature>
<feature type="domain" description="Tudor" evidence="4">
    <location>
        <begin position="802"/>
        <end position="867"/>
    </location>
</feature>
<feature type="compositionally biased region" description="Low complexity" evidence="3">
    <location>
        <begin position="2112"/>
        <end position="2121"/>
    </location>
</feature>
<dbReference type="PANTHER" id="PTHR22948">
    <property type="entry name" value="TUDOR DOMAIN CONTAINING PROTEIN"/>
    <property type="match status" value="1"/>
</dbReference>
<evidence type="ECO:0000256" key="2">
    <source>
        <dbReference type="ARBA" id="ARBA00022840"/>
    </source>
</evidence>
<feature type="region of interest" description="Disordered" evidence="3">
    <location>
        <begin position="2245"/>
        <end position="2279"/>
    </location>
</feature>
<keyword evidence="2" id="KW-0067">ATP-binding</keyword>
<evidence type="ECO:0000259" key="4">
    <source>
        <dbReference type="PROSITE" id="PS50304"/>
    </source>
</evidence>
<evidence type="ECO:0000313" key="6">
    <source>
        <dbReference type="Proteomes" id="UP000515159"/>
    </source>
</evidence>
<gene>
    <name evidence="7" type="primary">TDRD6</name>
</gene>
<feature type="compositionally biased region" description="Basic and acidic residues" evidence="3">
    <location>
        <begin position="2122"/>
        <end position="2136"/>
    </location>
</feature>
<dbReference type="RefSeq" id="XP_033795374.1">
    <property type="nucleotide sequence ID" value="XM_033939483.1"/>
</dbReference>
<dbReference type="GO" id="GO:0016459">
    <property type="term" value="C:myosin complex"/>
    <property type="evidence" value="ECO:0007669"/>
    <property type="project" value="InterPro"/>
</dbReference>
<sequence>MSCAPCLPPPGSSVSLRVSYVDARPDVILVRLWGAPPYKLLAYRHLHSDIQDYATGSESSRFYAPCPGDCCLVQVNAQWLRGRVISRQSFEFRILLLDEGRPVVTRAEGLLPGRREFFQLPGEVVPCVLANLVPPLSGGELSSWSPRALEVLGSLRGSDVQGVVREVVAPQRLLVLDTIAFTACMQEEGLAQRIPDATFRAILHRCLSPLTSHPLHSLPPFPQPAMQTKGDKATSRRALPAMASHLDYFYPQLQPGVMEPVTVTHVADPQRVFCQLRSLVQEIQRLSDSMHHVYESRAEEAEKLELLGQPCAARSADGRWYRALLQELLPEKRLALVLLVDYGRKELVAREGLHHLQPEYFRMPVVTYCCALFGIADWGNGWSPAQVDELRSLTLGKSVSAKIEYYSSYEHVYFVTLWREDSVNINCLYGVQARCLTSEAVTSRRSEGRGEPSPPVPPLPLEGVQLALHSFHDAVVEFVTDPSEFWVRTKEYAAPYRSMMEAIAAFYSRAPKLEGIIRKPKPGLLCCAKFKDNCFYRAVVVAVHDKLVDVYFLDSGNTETVDWYDVKELLPQFKELPAVAVKCCLVDVSPLRDSWSVETIDYFKKILVDKELVIYVLSKHGDTYAIEVLDESRTREKNVSKIICLAGHAKYQEFEVVSAEKKVPLQVSAHVSQEINQVNSEKEQLGRGDQRVEKDKLLNLLKRYDLKDSFPAPNLQNDSAKEAKDANNNLEASSDLVQSSLDLSEVAEYVGYNFEVGSTEAVQVSYVETPGMFWCQLIRSANELKWLMQKIQDYCKNMVCPYKYNRLVCLAKYSEDGKWYRALITSRMPNGGASSIEHVEVRYVDYGNKETVSVKDLCLIHKDFLQLNAQAFRCSLYNLVEPCGNDPLDWDEETVLAFQDFVDGALTNHKELSCTVFAVTTANNIQINVVDLFTPFESICHVLTEKGLAQPVQLEKPLVPFLQLSSYYYSMHDIKIGSEEDVFVTYADHPCSFYCQLERNSDTLEQLKHEITQLCAASQYLKSSLNTNILCLAKYTDKQWYRGIIKCAKFNKVFFVDFGKIGNIKEDDLRLIPKDAHKILRLPMQAIKCGLSDIPLNIPEEVKKWFEKAVMAKRLKAIVVAKESDGRLVVELYDGNIQINAKLKENMGLRCHRESNKPISDTCVLSRNTKVRDEKRTAACISKDLESKICRSDNGGVCNAKIGTLYKVKASQNSESKNISKHQFVEGKRGDDGGNKVSNFGSQNVVSNSPFVQKDYKTVGFNKKETQDEHLSLKKVVDLPQKRIVPGFKTRVYVAHINNLSDFFVQFVEDETQLDTISEGLNDKISESLHVKDLQLGDLVCALFPDDELWYRAVVKEKQTHGLHVQYIDYGNSAVIDESKICRLVQDFSSFPAMSIHCSLDGLQTLSTANQIQEAILHFTERTSDIQIDCEFKQLHGDTWEVILSDQQGLITEDLHVSLGTKLDSQLSEKPELINHGTTEEGLGEIDFSENAKKDGVLTNSKQFNWMIPARGQTVTCYVTAVDSPEYFWCQFSDSKDIDSLTQKMQETGTFEITNTDSVLNIQVGDACMVKYSEDEQWYRALVEKIEEDYASVRFVDYGNEENTSKDVIKLIPNEFLTIKVQAFPCCLFGFSSLKGSWTSDGNKVFYELSTEDMVQVTVVDTECYQKAWRIPLSLVTLECKGRNINTEMKQFWQLHINNSALDRQNTITENIDVTDNIAPVTIEVCSSVTLELSKEVVELTQNQKNGMEQTASLGADKDLLAPKQCLDIVPYKSPFLAIETAAIEMYSVNEFEGGETNVHKDEKNMENSVIEKEDTDKETKWFAGFDTHPLASDAQPLYTESGSTLPPCEVIAEQCSLHFDETCEEELIQQVACEEMQADQDMYEEVFKNSSTKTTNELFSNVLVSDEEEMDEVETDIDTLPSLKTDTAGTTFTLAGFTVGSKCVIRLPEEDGWSVAEILSISEEGTRVLIPSNGKEVTVDPMDVWNTLPESTEIAAQAVSRSCFYSQPSTESSEMLEPGFCDSSAVDLYRLILCSSEAQPEEAASSDSSNASSDHENNFCSLGKEDSSTQSYNKQEAASSDSSKSSSDHENNFCSLGKEDSSTQSYNKQEAASNDSSNASSDHENNFCSLGKEDSSTQSYNKQEAASSDSSNASSDHENNFCSLGKEDSSIQSYNKQEPGTNESSVAAISYQIPSVNLVEVLVKEISHSHEIFEQEMTLDHTSETNLDFLASSISENTLGKEISSCQAESEPSSEKEMQSEHEGEFDFVEERTFKSEL</sequence>
<dbReference type="FunCoup" id="A0A6P8QFL1">
    <property type="interactions" value="33"/>
</dbReference>
<reference evidence="7" key="1">
    <citation type="submission" date="2025-08" db="UniProtKB">
        <authorList>
            <consortium name="RefSeq"/>
        </authorList>
    </citation>
    <scope>IDENTIFICATION</scope>
</reference>
<dbReference type="InterPro" id="IPR050621">
    <property type="entry name" value="Tudor_domain_containing"/>
</dbReference>
<feature type="domain" description="Tudor" evidence="4">
    <location>
        <begin position="1561"/>
        <end position="1619"/>
    </location>
</feature>
<proteinExistence type="predicted"/>
<protein>
    <submittedName>
        <fullName evidence="7">Tudor domain-containing protein 6 isoform X1</fullName>
    </submittedName>
</protein>
<dbReference type="SUPFAM" id="SSF63748">
    <property type="entry name" value="Tudor/PWWP/MBT"/>
    <property type="match status" value="7"/>
</dbReference>
<dbReference type="KEGG" id="gsh:117358052"/>
<dbReference type="GO" id="GO:0003774">
    <property type="term" value="F:cytoskeletal motor activity"/>
    <property type="evidence" value="ECO:0007669"/>
    <property type="project" value="InterPro"/>
</dbReference>
<feature type="region of interest" description="Disordered" evidence="3">
    <location>
        <begin position="2041"/>
        <end position="2183"/>
    </location>
</feature>
<dbReference type="GO" id="GO:0005524">
    <property type="term" value="F:ATP binding"/>
    <property type="evidence" value="ECO:0007669"/>
    <property type="project" value="UniProtKB-KW"/>
</dbReference>
<dbReference type="PROSITE" id="PS51844">
    <property type="entry name" value="SH3_LIKE"/>
    <property type="match status" value="1"/>
</dbReference>
<dbReference type="Pfam" id="PF00567">
    <property type="entry name" value="TUDOR"/>
    <property type="match status" value="7"/>
</dbReference>
<feature type="compositionally biased region" description="Basic and acidic residues" evidence="3">
    <location>
        <begin position="2156"/>
        <end position="2170"/>
    </location>
</feature>
<feature type="domain" description="Tudor" evidence="4">
    <location>
        <begin position="1333"/>
        <end position="1391"/>
    </location>
</feature>
<feature type="domain" description="Tudor" evidence="4">
    <location>
        <begin position="519"/>
        <end position="576"/>
    </location>
</feature>
<dbReference type="PROSITE" id="PS50304">
    <property type="entry name" value="TUDOR"/>
    <property type="match status" value="6"/>
</dbReference>
<feature type="domain" description="Myosin N-terminal SH3-like" evidence="5">
    <location>
        <begin position="1939"/>
        <end position="1990"/>
    </location>
</feature>
<dbReference type="Gene3D" id="2.30.30.140">
    <property type="match status" value="7"/>
</dbReference>
<evidence type="ECO:0000259" key="5">
    <source>
        <dbReference type="PROSITE" id="PS51844"/>
    </source>
</evidence>
<dbReference type="InParanoid" id="A0A6P8QFL1"/>
<feature type="compositionally biased region" description="Basic and acidic residues" evidence="3">
    <location>
        <begin position="2054"/>
        <end position="2068"/>
    </location>
</feature>
<dbReference type="Proteomes" id="UP000515159">
    <property type="component" value="Chromosome 3"/>
</dbReference>
<dbReference type="InterPro" id="IPR035437">
    <property type="entry name" value="SNase_OB-fold_sf"/>
</dbReference>
<feature type="domain" description="Tudor" evidence="4">
    <location>
        <begin position="304"/>
        <end position="363"/>
    </location>
</feature>
<dbReference type="OrthoDB" id="9989103at2759"/>
<organism evidence="6 7">
    <name type="scientific">Geotrypetes seraphini</name>
    <name type="common">Gaboon caecilian</name>
    <name type="synonym">Caecilia seraphini</name>
    <dbReference type="NCBI Taxonomy" id="260995"/>
    <lineage>
        <taxon>Eukaryota</taxon>
        <taxon>Metazoa</taxon>
        <taxon>Chordata</taxon>
        <taxon>Craniata</taxon>
        <taxon>Vertebrata</taxon>
        <taxon>Euteleostomi</taxon>
        <taxon>Amphibia</taxon>
        <taxon>Gymnophiona</taxon>
        <taxon>Geotrypetes</taxon>
    </lineage>
</organism>
<name>A0A6P8QFL1_GEOSA</name>